<organism evidence="2 3">
    <name type="scientific">Hoeflea prorocentri</name>
    <dbReference type="NCBI Taxonomy" id="1922333"/>
    <lineage>
        <taxon>Bacteria</taxon>
        <taxon>Pseudomonadati</taxon>
        <taxon>Pseudomonadota</taxon>
        <taxon>Alphaproteobacteria</taxon>
        <taxon>Hyphomicrobiales</taxon>
        <taxon>Rhizobiaceae</taxon>
        <taxon>Hoeflea</taxon>
    </lineage>
</organism>
<accession>A0A9X3UH63</accession>
<protein>
    <submittedName>
        <fullName evidence="2">Uncharacterized protein</fullName>
    </submittedName>
</protein>
<feature type="transmembrane region" description="Helical" evidence="1">
    <location>
        <begin position="20"/>
        <end position="41"/>
    </location>
</feature>
<dbReference type="EMBL" id="JAPJZI010000001">
    <property type="protein sequence ID" value="MDA5398374.1"/>
    <property type="molecule type" value="Genomic_DNA"/>
</dbReference>
<dbReference type="AlphaFoldDB" id="A0A9X3UH63"/>
<evidence type="ECO:0000313" key="2">
    <source>
        <dbReference type="EMBL" id="MDA5398374.1"/>
    </source>
</evidence>
<evidence type="ECO:0000256" key="1">
    <source>
        <dbReference type="SAM" id="Phobius"/>
    </source>
</evidence>
<gene>
    <name evidence="2" type="ORF">OQ273_07290</name>
</gene>
<dbReference type="Proteomes" id="UP001151234">
    <property type="component" value="Unassembled WGS sequence"/>
</dbReference>
<evidence type="ECO:0000313" key="3">
    <source>
        <dbReference type="Proteomes" id="UP001151234"/>
    </source>
</evidence>
<dbReference type="RefSeq" id="WP_267989801.1">
    <property type="nucleotide sequence ID" value="NZ_JAPJZI010000001.1"/>
</dbReference>
<keyword evidence="3" id="KW-1185">Reference proteome</keyword>
<name>A0A9X3UH63_9HYPH</name>
<proteinExistence type="predicted"/>
<comment type="caution">
    <text evidence="2">The sequence shown here is derived from an EMBL/GenBank/DDBJ whole genome shotgun (WGS) entry which is preliminary data.</text>
</comment>
<keyword evidence="1" id="KW-0472">Membrane</keyword>
<reference evidence="2" key="1">
    <citation type="submission" date="2022-11" db="EMBL/GenBank/DDBJ databases">
        <title>Draft genome sequence of Hoeflea poritis E7-10 and Hoeflea prorocentri PM5-8, separated from scleractinian coral Porites lutea and marine dinoflagellate.</title>
        <authorList>
            <person name="Zhang G."/>
            <person name="Wei Q."/>
            <person name="Cai L."/>
        </authorList>
    </citation>
    <scope>NUCLEOTIDE SEQUENCE</scope>
    <source>
        <strain evidence="2">PM5-8</strain>
    </source>
</reference>
<sequence length="107" mass="11382">MQNHIGSADSREGLAHKRYLLAAACAGIVASVFLTAVPASAGDGTDCNCVANGERIELGKLHCIKAASGKEFLARCERVLNNTSWKRLQEGCPSVVNWSPMPDKPLS</sequence>
<keyword evidence="1" id="KW-0812">Transmembrane</keyword>
<keyword evidence="1" id="KW-1133">Transmembrane helix</keyword>